<dbReference type="OrthoDB" id="2680365at2"/>
<dbReference type="RefSeq" id="WP_066234328.1">
    <property type="nucleotide sequence ID" value="NZ_CP066701.1"/>
</dbReference>
<accession>A0A150KMH4</accession>
<reference evidence="2 4" key="2">
    <citation type="submission" date="2020-12" db="EMBL/GenBank/DDBJ databases">
        <title>Taxonomic evaluation of the Bacillus sporothermodurans group of bacteria based on whole genome sequences.</title>
        <authorList>
            <person name="Fiedler G."/>
            <person name="Herbstmann A.-D."/>
            <person name="Doll E."/>
            <person name="Wenning M."/>
            <person name="Brinks E."/>
            <person name="Kabisch J."/>
            <person name="Breitenwieser F."/>
            <person name="Lappann M."/>
            <person name="Boehnlein C."/>
            <person name="Franz C."/>
        </authorList>
    </citation>
    <scope>NUCLEOTIDE SEQUENCE [LARGE SCALE GENOMIC DNA]</scope>
    <source>
        <strain evidence="2 4">DSM 10599</strain>
    </source>
</reference>
<proteinExistence type="predicted"/>
<evidence type="ECO:0000313" key="1">
    <source>
        <dbReference type="EMBL" id="KYC96082.1"/>
    </source>
</evidence>
<gene>
    <name evidence="1" type="ORF">B4102_3560</name>
    <name evidence="2" type="ORF">JGZ69_09560</name>
</gene>
<sequence length="78" mass="8392">MFFFTPMVVNLLGFKINSVDNSSVINAGPVQSIDQFTAYKRNQAFGELNGDLSPTTLPITAIVDPDVSDSPSVKNSVI</sequence>
<dbReference type="KEGG" id="hspo:JGZ69_09560"/>
<dbReference type="EMBL" id="LQYN01000094">
    <property type="protein sequence ID" value="KYC96082.1"/>
    <property type="molecule type" value="Genomic_DNA"/>
</dbReference>
<evidence type="ECO:0000313" key="4">
    <source>
        <dbReference type="Proteomes" id="UP000595512"/>
    </source>
</evidence>
<evidence type="ECO:0000313" key="2">
    <source>
        <dbReference type="EMBL" id="QQX26984.1"/>
    </source>
</evidence>
<evidence type="ECO:0000313" key="3">
    <source>
        <dbReference type="Proteomes" id="UP000075666"/>
    </source>
</evidence>
<dbReference type="EMBL" id="CP066701">
    <property type="protein sequence ID" value="QQX26984.1"/>
    <property type="molecule type" value="Genomic_DNA"/>
</dbReference>
<dbReference type="Proteomes" id="UP000075666">
    <property type="component" value="Unassembled WGS sequence"/>
</dbReference>
<dbReference type="STRING" id="46224.B4102_3560"/>
<name>A0A150KMH4_9BACI</name>
<dbReference type="AlphaFoldDB" id="A0A150KMH4"/>
<organism evidence="1 3">
    <name type="scientific">Heyndrickxia sporothermodurans</name>
    <dbReference type="NCBI Taxonomy" id="46224"/>
    <lineage>
        <taxon>Bacteria</taxon>
        <taxon>Bacillati</taxon>
        <taxon>Bacillota</taxon>
        <taxon>Bacilli</taxon>
        <taxon>Bacillales</taxon>
        <taxon>Bacillaceae</taxon>
        <taxon>Heyndrickxia</taxon>
    </lineage>
</organism>
<dbReference type="Proteomes" id="UP000595512">
    <property type="component" value="Chromosome"/>
</dbReference>
<protein>
    <submittedName>
        <fullName evidence="2">Spore germination protein</fullName>
    </submittedName>
</protein>
<keyword evidence="3" id="KW-1185">Reference proteome</keyword>
<dbReference type="PATRIC" id="fig|46224.3.peg.62"/>
<dbReference type="InterPro" id="IPR019618">
    <property type="entry name" value="Spore_germination_GerPA"/>
</dbReference>
<reference evidence="1 3" key="1">
    <citation type="submission" date="2016-01" db="EMBL/GenBank/DDBJ databases">
        <title>Genome Sequences of Twelve Sporeforming Bacillus Species Isolated from Foods.</title>
        <authorList>
            <person name="Berendsen E.M."/>
            <person name="Wells-Bennik M.H."/>
            <person name="Krawcyk A.O."/>
            <person name="De Jong A."/>
            <person name="Holsappel S."/>
            <person name="Eijlander R.T."/>
            <person name="Kuipers O.P."/>
        </authorList>
    </citation>
    <scope>NUCLEOTIDE SEQUENCE [LARGE SCALE GENOMIC DNA]</scope>
    <source>
        <strain evidence="1 3">B4102</strain>
    </source>
</reference>
<dbReference type="Pfam" id="PF10676">
    <property type="entry name" value="gerPA"/>
    <property type="match status" value="1"/>
</dbReference>